<dbReference type="RefSeq" id="WP_377280141.1">
    <property type="nucleotide sequence ID" value="NZ_JBHSGL010000015.1"/>
</dbReference>
<name>A0ABV9MHG3_9BACL</name>
<dbReference type="PANTHER" id="PTHR34985:SF1">
    <property type="entry name" value="SLR0554 PROTEIN"/>
    <property type="match status" value="1"/>
</dbReference>
<keyword evidence="3" id="KW-1185">Reference proteome</keyword>
<reference evidence="3" key="1">
    <citation type="journal article" date="2019" name="Int. J. Syst. Evol. Microbiol.">
        <title>The Global Catalogue of Microorganisms (GCM) 10K type strain sequencing project: providing services to taxonomists for standard genome sequencing and annotation.</title>
        <authorList>
            <consortium name="The Broad Institute Genomics Platform"/>
            <consortium name="The Broad Institute Genome Sequencing Center for Infectious Disease"/>
            <person name="Wu L."/>
            <person name="Ma J."/>
        </authorList>
    </citation>
    <scope>NUCLEOTIDE SEQUENCE [LARGE SCALE GENOMIC DNA]</scope>
    <source>
        <strain evidence="3">CGMCC 1.12151</strain>
    </source>
</reference>
<dbReference type="InterPro" id="IPR007936">
    <property type="entry name" value="VapE-like_dom"/>
</dbReference>
<proteinExistence type="predicted"/>
<organism evidence="2 3">
    <name type="scientific">Planococcus dechangensis</name>
    <dbReference type="NCBI Taxonomy" id="1176255"/>
    <lineage>
        <taxon>Bacteria</taxon>
        <taxon>Bacillati</taxon>
        <taxon>Bacillota</taxon>
        <taxon>Bacilli</taxon>
        <taxon>Bacillales</taxon>
        <taxon>Caryophanaceae</taxon>
        <taxon>Planococcus</taxon>
    </lineage>
</organism>
<dbReference type="Proteomes" id="UP001595932">
    <property type="component" value="Unassembled WGS sequence"/>
</dbReference>
<dbReference type="EMBL" id="JBHSGL010000015">
    <property type="protein sequence ID" value="MFC4714063.1"/>
    <property type="molecule type" value="Genomic_DNA"/>
</dbReference>
<evidence type="ECO:0000313" key="3">
    <source>
        <dbReference type="Proteomes" id="UP001595932"/>
    </source>
</evidence>
<dbReference type="Pfam" id="PF05272">
    <property type="entry name" value="VapE-like_dom"/>
    <property type="match status" value="1"/>
</dbReference>
<dbReference type="PANTHER" id="PTHR34985">
    <property type="entry name" value="SLR0554 PROTEIN"/>
    <property type="match status" value="1"/>
</dbReference>
<accession>A0ABV9MHG3</accession>
<comment type="caution">
    <text evidence="2">The sequence shown here is derived from an EMBL/GenBank/DDBJ whole genome shotgun (WGS) entry which is preliminary data.</text>
</comment>
<feature type="domain" description="Virulence-associated protein E-like" evidence="1">
    <location>
        <begin position="133"/>
        <end position="347"/>
    </location>
</feature>
<evidence type="ECO:0000313" key="2">
    <source>
        <dbReference type="EMBL" id="MFC4714063.1"/>
    </source>
</evidence>
<sequence>MTEIRKENFQDEQKYSIPPEVQEVIEKAREQKGSTTKKPLDFVLNKDGAIKKTLSNLRLMLLLTPQVKGIGFDEFAQEITVNMHPITDEFIVDLRLSVDREYSLTFTKEDILQMVSSIAREKNSYHPIKQHIESKVWDGKPRADSLFIDYLGADDNAYSRAVARKWLAGAVARIYEPGVKMEMVPVLQGKQGVGKSTLASKLGGGFFVDSLASLGKSKDDYQLLIGSWIIELGELASFNSTETEKVKSFISAKFDKIRLPYSVIPQKYYRTCVFIGTTNNSEFLNDLTGNRRFFPIPLKNSAELDIFKLDDETIQQIWAEAFLRYKEGEKLFLDVEADLEAAEEYRNQATEESLFFISINDFLEMKVPENWDSMNMDEKRYQFENSQRGRSVSGASAINKTTAKEIAYMLGLDAKDRNANSQAKKIKLYMDNREDWESKPVLMKGKTQRGYKRK</sequence>
<protein>
    <submittedName>
        <fullName evidence="2">VapE domain-containing protein</fullName>
    </submittedName>
</protein>
<gene>
    <name evidence="2" type="ORF">ACFO5U_14540</name>
</gene>
<evidence type="ECO:0000259" key="1">
    <source>
        <dbReference type="Pfam" id="PF05272"/>
    </source>
</evidence>